<reference evidence="1" key="1">
    <citation type="journal article" date="2014" name="Int. J. Syst. Evol. Microbiol.">
        <title>Complete genome sequence of Corynebacterium casei LMG S-19264T (=DSM 44701T), isolated from a smear-ripened cheese.</title>
        <authorList>
            <consortium name="US DOE Joint Genome Institute (JGI-PGF)"/>
            <person name="Walter F."/>
            <person name="Albersmeier A."/>
            <person name="Kalinowski J."/>
            <person name="Ruckert C."/>
        </authorList>
    </citation>
    <scope>NUCLEOTIDE SEQUENCE</scope>
    <source>
        <strain evidence="1">VKM B-2222</strain>
    </source>
</reference>
<evidence type="ECO:0008006" key="3">
    <source>
        <dbReference type="Google" id="ProtNLM"/>
    </source>
</evidence>
<dbReference type="GO" id="GO:0005506">
    <property type="term" value="F:iron ion binding"/>
    <property type="evidence" value="ECO:0007669"/>
    <property type="project" value="InterPro"/>
</dbReference>
<dbReference type="GO" id="GO:0051536">
    <property type="term" value="F:iron-sulfur cluster binding"/>
    <property type="evidence" value="ECO:0007669"/>
    <property type="project" value="InterPro"/>
</dbReference>
<organism evidence="1 2">
    <name type="scientific">Paracoccus kondratievae</name>
    <dbReference type="NCBI Taxonomy" id="135740"/>
    <lineage>
        <taxon>Bacteria</taxon>
        <taxon>Pseudomonadati</taxon>
        <taxon>Pseudomonadota</taxon>
        <taxon>Alphaproteobacteria</taxon>
        <taxon>Rhodobacterales</taxon>
        <taxon>Paracoccaceae</taxon>
        <taxon>Paracoccus</taxon>
    </lineage>
</organism>
<dbReference type="CDD" id="cd06664">
    <property type="entry name" value="IscU_like"/>
    <property type="match status" value="1"/>
</dbReference>
<evidence type="ECO:0000313" key="1">
    <source>
        <dbReference type="EMBL" id="GLK63436.1"/>
    </source>
</evidence>
<dbReference type="EMBL" id="BSFH01000017">
    <property type="protein sequence ID" value="GLK63436.1"/>
    <property type="molecule type" value="Genomic_DNA"/>
</dbReference>
<dbReference type="SUPFAM" id="SSF82649">
    <property type="entry name" value="SufE/NifU"/>
    <property type="match status" value="1"/>
</dbReference>
<evidence type="ECO:0000313" key="2">
    <source>
        <dbReference type="Proteomes" id="UP001143349"/>
    </source>
</evidence>
<sequence>MILRDGRNQTIGVIFQAGGVEHQLSFRLHRTYLDPVIEREKTMSDSDLMQLYSRRILALASDIPHLGKLDNPTGSAHRRSPQCGSSVTAHVVMQDGRIVDFSQEVRACALGQASAGVLGRTALGRSRDEIARARDELQAMLKTDGPAPAAPFDELETLLPAREFPNRHASILLAWEALLGAIDASPA</sequence>
<protein>
    <recommendedName>
        <fullName evidence="3">Iron-sulfur cluster assembly scaffold protein</fullName>
    </recommendedName>
</protein>
<dbReference type="GO" id="GO:0016226">
    <property type="term" value="P:iron-sulfur cluster assembly"/>
    <property type="evidence" value="ECO:0007669"/>
    <property type="project" value="InterPro"/>
</dbReference>
<dbReference type="Gene3D" id="3.90.1010.10">
    <property type="match status" value="1"/>
</dbReference>
<dbReference type="Proteomes" id="UP001143349">
    <property type="component" value="Unassembled WGS sequence"/>
</dbReference>
<name>A0AAD3RT52_9RHOB</name>
<dbReference type="InterPro" id="IPR002871">
    <property type="entry name" value="NIF_FeS_clus_asmbl_NifU_N"/>
</dbReference>
<keyword evidence="2" id="KW-1185">Reference proteome</keyword>
<comment type="caution">
    <text evidence="1">The sequence shown here is derived from an EMBL/GenBank/DDBJ whole genome shotgun (WGS) entry which is preliminary data.</text>
</comment>
<gene>
    <name evidence="1" type="ORF">GCM10017635_09060</name>
</gene>
<reference evidence="1" key="2">
    <citation type="submission" date="2023-01" db="EMBL/GenBank/DDBJ databases">
        <authorList>
            <person name="Sun Q."/>
            <person name="Evtushenko L."/>
        </authorList>
    </citation>
    <scope>NUCLEOTIDE SEQUENCE</scope>
    <source>
        <strain evidence="1">VKM B-2222</strain>
    </source>
</reference>
<dbReference type="AlphaFoldDB" id="A0AAD3RT52"/>
<accession>A0AAD3RT52</accession>
<proteinExistence type="predicted"/>